<comment type="caution">
    <text evidence="1">The sequence shown here is derived from an EMBL/GenBank/DDBJ whole genome shotgun (WGS) entry which is preliminary data.</text>
</comment>
<dbReference type="Pfam" id="PF16184">
    <property type="entry name" value="Cadherin_3"/>
    <property type="match status" value="1"/>
</dbReference>
<accession>A0ABX0S0V9</accession>
<dbReference type="InterPro" id="IPR051561">
    <property type="entry name" value="FRAS1_ECM"/>
</dbReference>
<protein>
    <submittedName>
        <fullName evidence="1">Chondroitin sulfate proteoglycan 4-like</fullName>
    </submittedName>
</protein>
<keyword evidence="2" id="KW-1185">Reference proteome</keyword>
<organism evidence="1 2">
    <name type="scientific">Pontoporia blainvillei</name>
    <name type="common">Franciscana</name>
    <name type="synonym">Delphinus blainvillei</name>
    <dbReference type="NCBI Taxonomy" id="48723"/>
    <lineage>
        <taxon>Eukaryota</taxon>
        <taxon>Metazoa</taxon>
        <taxon>Chordata</taxon>
        <taxon>Craniata</taxon>
        <taxon>Vertebrata</taxon>
        <taxon>Euteleostomi</taxon>
        <taxon>Mammalia</taxon>
        <taxon>Eutheria</taxon>
        <taxon>Laurasiatheria</taxon>
        <taxon>Artiodactyla</taxon>
        <taxon>Whippomorpha</taxon>
        <taxon>Cetacea</taxon>
        <taxon>Odontoceti</taxon>
        <taxon>Pontoporiidae</taxon>
        <taxon>Pontoporia</taxon>
    </lineage>
</organism>
<evidence type="ECO:0000313" key="1">
    <source>
        <dbReference type="EMBL" id="NIG58741.1"/>
    </source>
</evidence>
<reference evidence="1" key="1">
    <citation type="submission" date="2018-05" db="EMBL/GenBank/DDBJ databases">
        <authorList>
            <person name="Pedro S.L.S."/>
            <person name="Freitas R.C."/>
            <person name="Barreto A.S."/>
            <person name="Lima A.O.S."/>
        </authorList>
    </citation>
    <scope>NUCLEOTIDE SEQUENCE</scope>
    <source>
        <strain evidence="1">BP203</strain>
        <tissue evidence="1">Muscle</tissue>
    </source>
</reference>
<gene>
    <name evidence="1" type="ORF">BU61_1768</name>
</gene>
<proteinExistence type="predicted"/>
<sequence>MARESAVVGAAVKEGDKVLIGQSKSDASNLFFKLPKPQCSSYETWFQVTSLPHHGTIMVGERNITKSKPDFSQYVINKLGITYLHDDSESLADNFTFAIWPNQKSKSTAKPEADFLEEMFNITITPINDQALELRTQGLQLKVLQVNRLVLGPENLKVEDPDSPPSDIRSSVNLIMAFWQWLTMHTYLFSISHKPTLITLRLLFSPNPILTVLCGNRFHSLQNKQKHSLCGTRDNYPGLRSLDVMPQTTVATIPGHGQLLLKKTSLLLFQK</sequence>
<dbReference type="PANTHER" id="PTHR45739">
    <property type="entry name" value="MATRIX PROTEIN, PUTATIVE-RELATED"/>
    <property type="match status" value="1"/>
</dbReference>
<name>A0ABX0S0V9_PONBL</name>
<dbReference type="EMBL" id="PGGH01058454">
    <property type="protein sequence ID" value="NIG58741.1"/>
    <property type="molecule type" value="Genomic_DNA"/>
</dbReference>
<dbReference type="PANTHER" id="PTHR45739:SF14">
    <property type="entry name" value="CHONDROITIN SULFATE PROTEOGLYCAN 4"/>
    <property type="match status" value="1"/>
</dbReference>
<evidence type="ECO:0000313" key="2">
    <source>
        <dbReference type="Proteomes" id="UP001165941"/>
    </source>
</evidence>
<dbReference type="Proteomes" id="UP001165941">
    <property type="component" value="Unassembled WGS sequence"/>
</dbReference>